<reference evidence="4 5" key="1">
    <citation type="journal article" date="2017" name="Int. J. Syst. Evol. Microbiol.">
        <title>Mycobacterium talmoniae sp. nov., a slowly growing mycobacterium isolated from human respiratory samples.</title>
        <authorList>
            <person name="Davidson R.M."/>
            <person name="DeGroote M.A."/>
            <person name="Marola J.L."/>
            <person name="Buss S."/>
            <person name="Jones V."/>
            <person name="McNeil M.R."/>
            <person name="Freifeld A.G."/>
            <person name="Elaine Epperson L."/>
            <person name="Hasan N.A."/>
            <person name="Jackson M."/>
            <person name="Iwen P.C."/>
            <person name="Salfinger M."/>
            <person name="Strong M."/>
        </authorList>
    </citation>
    <scope>NUCLEOTIDE SEQUENCE [LARGE SCALE GENOMIC DNA]</scope>
    <source>
        <strain evidence="4 5">ATCC BAA-2683</strain>
    </source>
</reference>
<feature type="region of interest" description="Disordered" evidence="1">
    <location>
        <begin position="311"/>
        <end position="333"/>
    </location>
</feature>
<dbReference type="Proteomes" id="UP000238296">
    <property type="component" value="Unassembled WGS sequence"/>
</dbReference>
<dbReference type="AlphaFoldDB" id="A0A2S8BMC3"/>
<name>A0A2S8BMC3_9MYCO</name>
<accession>A0A2S8BMC3</accession>
<dbReference type="InterPro" id="IPR025668">
    <property type="entry name" value="Tnp_DDE_dom"/>
</dbReference>
<dbReference type="EMBL" id="PPEA01000280">
    <property type="protein sequence ID" value="PQM47775.1"/>
    <property type="molecule type" value="Genomic_DNA"/>
</dbReference>
<evidence type="ECO:0000313" key="5">
    <source>
        <dbReference type="Proteomes" id="UP000238296"/>
    </source>
</evidence>
<dbReference type="InterPro" id="IPR008490">
    <property type="entry name" value="Transposase_InsH_N"/>
</dbReference>
<evidence type="ECO:0000256" key="1">
    <source>
        <dbReference type="SAM" id="MobiDB-lite"/>
    </source>
</evidence>
<evidence type="ECO:0000259" key="2">
    <source>
        <dbReference type="Pfam" id="PF05598"/>
    </source>
</evidence>
<evidence type="ECO:0000259" key="3">
    <source>
        <dbReference type="Pfam" id="PF13751"/>
    </source>
</evidence>
<proteinExistence type="predicted"/>
<feature type="domain" description="Transposase InsH N-terminal" evidence="2">
    <location>
        <begin position="7"/>
        <end position="64"/>
    </location>
</feature>
<dbReference type="Pfam" id="PF13751">
    <property type="entry name" value="DDE_Tnp_1_6"/>
    <property type="match status" value="1"/>
</dbReference>
<feature type="domain" description="Transposase DDE" evidence="3">
    <location>
        <begin position="456"/>
        <end position="517"/>
    </location>
</feature>
<organism evidence="4 5">
    <name type="scientific">Mycobacterium talmoniae</name>
    <dbReference type="NCBI Taxonomy" id="1858794"/>
    <lineage>
        <taxon>Bacteria</taxon>
        <taxon>Bacillati</taxon>
        <taxon>Actinomycetota</taxon>
        <taxon>Actinomycetes</taxon>
        <taxon>Mycobacteriales</taxon>
        <taxon>Mycobacteriaceae</taxon>
        <taxon>Mycobacterium</taxon>
    </lineage>
</organism>
<comment type="caution">
    <text evidence="4">The sequence shown here is derived from an EMBL/GenBank/DDBJ whole genome shotgun (WGS) entry which is preliminary data.</text>
</comment>
<gene>
    <name evidence="4" type="ORF">C1Y40_02017</name>
</gene>
<evidence type="ECO:0000313" key="4">
    <source>
        <dbReference type="EMBL" id="PQM47775.1"/>
    </source>
</evidence>
<evidence type="ECO:0008006" key="6">
    <source>
        <dbReference type="Google" id="ProtNLM"/>
    </source>
</evidence>
<feature type="region of interest" description="Disordered" evidence="1">
    <location>
        <begin position="143"/>
        <end position="165"/>
    </location>
</feature>
<protein>
    <recommendedName>
        <fullName evidence="6">Transposase</fullName>
    </recommendedName>
</protein>
<sequence>MRRTGGAGRAGYDPDMLLTLLIWAWAHGVRSSRVIERRCERDVAFRIICAGDAPDHVTISRFRAAAAAVCEDLFAQVLALCARLGMGRVGVVAIDSVKIASNASLAANRCEDGLRKAAAEQAGIDQAKAREIAAAAAAEHAATDAAEDQLYGPDSRGDELPEDLVDPSSRARRIKEALEQLQADTAAGGADREAVAARKRARAAQRQAKREALIADYRAARQAGGLLPLGTPPAELRIEALTHTLERRKAAAQATIDAFWARPYRGGHVPGPVADNVYVKRAQAVLDRAIAQEQAKAELAAQQAAAQARQAAQTTAAAPKSCPKRNITDPSSRMMPLRGGGWVQGYNCQAATSSDGLILATLVGNNPVDAPAFCTIMDKTVAAAELLDAHRPTTATSETGAGIGVLLADAGYLSIDNLTAPGPDRLIAVGKSRDLAAAAKNEPATGAPPPDATPIEAMTHRLRTPEGHDLYKQRSHIAETPFAHAKHNLGFRRFTSRGLDRAAAEFNFHALVHNLFKAIGGGALAPATG</sequence>
<dbReference type="PANTHER" id="PTHR33408">
    <property type="entry name" value="TRANSPOSASE"/>
    <property type="match status" value="1"/>
</dbReference>
<dbReference type="Pfam" id="PF05598">
    <property type="entry name" value="DUF772"/>
    <property type="match status" value="1"/>
</dbReference>